<evidence type="ECO:0000313" key="2">
    <source>
        <dbReference type="EMBL" id="GEM53646.1"/>
    </source>
</evidence>
<dbReference type="STRING" id="1218108.GCA_000382425_00641"/>
<keyword evidence="3" id="KW-1185">Reference proteome</keyword>
<evidence type="ECO:0000256" key="1">
    <source>
        <dbReference type="SAM" id="SignalP"/>
    </source>
</evidence>
<sequence>MKKLILFITFLISFNTLYAQQQAERSLTEYRVESFQTPLVAKKMLYDWLGKWDNVLYTENNQALLVWSNRNIINEANETFTLIASSIENEEEMYGTIQVLTSKKQDALAKDSPFREYLNEYLKTISKKETKSKKFYKEYIKVVY</sequence>
<gene>
    <name evidence="2" type="ORF">EB1_34360</name>
</gene>
<evidence type="ECO:0008006" key="4">
    <source>
        <dbReference type="Google" id="ProtNLM"/>
    </source>
</evidence>
<protein>
    <recommendedName>
        <fullName evidence="4">DUF4468 domain-containing protein</fullName>
    </recommendedName>
</protein>
<keyword evidence="1" id="KW-0732">Signal</keyword>
<proteinExistence type="predicted"/>
<comment type="caution">
    <text evidence="2">The sequence shown here is derived from an EMBL/GenBank/DDBJ whole genome shotgun (WGS) entry which is preliminary data.</text>
</comment>
<dbReference type="GeneID" id="84648903"/>
<dbReference type="Proteomes" id="UP000321245">
    <property type="component" value="Unassembled WGS sequence"/>
</dbReference>
<accession>A0A511NLM4</accession>
<organism evidence="2 3">
    <name type="scientific">Empedobacter brevis NBRC 14943 = ATCC 43319</name>
    <dbReference type="NCBI Taxonomy" id="1218108"/>
    <lineage>
        <taxon>Bacteria</taxon>
        <taxon>Pseudomonadati</taxon>
        <taxon>Bacteroidota</taxon>
        <taxon>Flavobacteriia</taxon>
        <taxon>Flavobacteriales</taxon>
        <taxon>Weeksellaceae</taxon>
        <taxon>Empedobacter</taxon>
    </lineage>
</organism>
<dbReference type="AlphaFoldDB" id="A0A511NLM4"/>
<dbReference type="RefSeq" id="WP_026357387.1">
    <property type="nucleotide sequence ID" value="NZ_BJXC01000036.1"/>
</dbReference>
<feature type="chain" id="PRO_5021823751" description="DUF4468 domain-containing protein" evidence="1">
    <location>
        <begin position="20"/>
        <end position="144"/>
    </location>
</feature>
<dbReference type="EMBL" id="BJXC01000036">
    <property type="protein sequence ID" value="GEM53646.1"/>
    <property type="molecule type" value="Genomic_DNA"/>
</dbReference>
<evidence type="ECO:0000313" key="3">
    <source>
        <dbReference type="Proteomes" id="UP000321245"/>
    </source>
</evidence>
<dbReference type="OrthoDB" id="1191413at2"/>
<reference evidence="2 3" key="1">
    <citation type="submission" date="2019-07" db="EMBL/GenBank/DDBJ databases">
        <title>Whole genome shotgun sequence of Empedobacter brevis NBRC 14943.</title>
        <authorList>
            <person name="Hosoyama A."/>
            <person name="Uohara A."/>
            <person name="Ohji S."/>
            <person name="Ichikawa N."/>
        </authorList>
    </citation>
    <scope>NUCLEOTIDE SEQUENCE [LARGE SCALE GENOMIC DNA]</scope>
    <source>
        <strain evidence="2 3">NBRC 14943</strain>
    </source>
</reference>
<name>A0A511NLM4_9FLAO</name>
<feature type="signal peptide" evidence="1">
    <location>
        <begin position="1"/>
        <end position="19"/>
    </location>
</feature>